<organism evidence="2 3">
    <name type="scientific">[Clostridium] cellulosi</name>
    <dbReference type="NCBI Taxonomy" id="29343"/>
    <lineage>
        <taxon>Bacteria</taxon>
        <taxon>Bacillati</taxon>
        <taxon>Bacillota</taxon>
        <taxon>Clostridia</taxon>
        <taxon>Eubacteriales</taxon>
        <taxon>Oscillospiraceae</taxon>
        <taxon>Oscillospiraceae incertae sedis</taxon>
    </lineage>
</organism>
<dbReference type="AlphaFoldDB" id="A0A078KRS4"/>
<reference evidence="3" key="1">
    <citation type="submission" date="2014-07" db="EMBL/GenBank/DDBJ databases">
        <authorList>
            <person name="Wibberg D."/>
        </authorList>
    </citation>
    <scope>NUCLEOTIDE SEQUENCE [LARGE SCALE GENOMIC DNA]</scope>
    <source>
        <strain evidence="3">DG5</strain>
    </source>
</reference>
<dbReference type="EMBL" id="LM995447">
    <property type="protein sequence ID" value="CDZ25093.1"/>
    <property type="molecule type" value="Genomic_DNA"/>
</dbReference>
<dbReference type="HOGENOM" id="CLU_2328763_0_0_9"/>
<keyword evidence="1" id="KW-0472">Membrane</keyword>
<evidence type="ECO:0000256" key="1">
    <source>
        <dbReference type="SAM" id="Phobius"/>
    </source>
</evidence>
<feature type="transmembrane region" description="Helical" evidence="1">
    <location>
        <begin position="51"/>
        <end position="68"/>
    </location>
</feature>
<dbReference type="KEGG" id="ccel:CCDG5_2001"/>
<keyword evidence="3" id="KW-1185">Reference proteome</keyword>
<dbReference type="STRING" id="29343.CCDG5_2001"/>
<evidence type="ECO:0000313" key="2">
    <source>
        <dbReference type="EMBL" id="CDZ25093.1"/>
    </source>
</evidence>
<gene>
    <name evidence="2" type="ORF">CCDG5_2001</name>
</gene>
<protein>
    <submittedName>
        <fullName evidence="2">Putative membrane protein</fullName>
    </submittedName>
</protein>
<keyword evidence="1" id="KW-1133">Transmembrane helix</keyword>
<keyword evidence="1" id="KW-0812">Transmembrane</keyword>
<proteinExistence type="predicted"/>
<accession>A0A078KRS4</accession>
<evidence type="ECO:0000313" key="3">
    <source>
        <dbReference type="Proteomes" id="UP000032431"/>
    </source>
</evidence>
<dbReference type="Proteomes" id="UP000032431">
    <property type="component" value="Chromosome I"/>
</dbReference>
<sequence>MHFRKHINNTLTQFWIQRHFGTMPCFTIVKISRRYAAGEHFLKAESLGGKLQIILIGFLWLAALIFYRHRQIQPFSARDIYATFILTEFNNIAYASGT</sequence>
<name>A0A078KRS4_9FIRM</name>